<proteinExistence type="predicted"/>
<evidence type="ECO:0000313" key="1">
    <source>
        <dbReference type="EMBL" id="ADZ85382.1"/>
    </source>
</evidence>
<keyword evidence="2" id="KW-1185">Reference proteome</keyword>
<dbReference type="EMBL" id="CP002582">
    <property type="protein sequence ID" value="ADZ85382.1"/>
    <property type="molecule type" value="Genomic_DNA"/>
</dbReference>
<dbReference type="KEGG" id="cle:Clole_3699"/>
<organism evidence="1 2">
    <name type="scientific">Cellulosilyticum lentocellum (strain ATCC 49066 / DSM 5427 / NCIMB 11756 / RHM5)</name>
    <name type="common">Clostridium lentocellum</name>
    <dbReference type="NCBI Taxonomy" id="642492"/>
    <lineage>
        <taxon>Bacteria</taxon>
        <taxon>Bacillati</taxon>
        <taxon>Bacillota</taxon>
        <taxon>Clostridia</taxon>
        <taxon>Lachnospirales</taxon>
        <taxon>Cellulosilyticaceae</taxon>
        <taxon>Cellulosilyticum</taxon>
    </lineage>
</organism>
<dbReference type="HOGENOM" id="CLU_1892431_0_0_9"/>
<accession>F2JHP0</accession>
<evidence type="ECO:0000313" key="2">
    <source>
        <dbReference type="Proteomes" id="UP000008467"/>
    </source>
</evidence>
<protein>
    <submittedName>
        <fullName evidence="1">Uncharacterized protein</fullName>
    </submittedName>
</protein>
<sequence length="134" mass="15029">MLNPIKVSEINKTIEVSTETLINNELEITNTSSGYINNLKILIQGNDFSILEQAIIRQRGSLNFSPTENCLELGNLAPEESAFFEYKFISSRSLSSLSSHLTISYSLDSASEERKQIVAELLIPSENEVFLKQK</sequence>
<dbReference type="Proteomes" id="UP000008467">
    <property type="component" value="Chromosome"/>
</dbReference>
<gene>
    <name evidence="1" type="ordered locus">Clole_3699</name>
</gene>
<reference evidence="1 2" key="1">
    <citation type="journal article" date="2011" name="J. Bacteriol.">
        <title>Complete genome sequence of the cellulose-degrading bacterium Cellulosilyticum lentocellum.</title>
        <authorList>
            <consortium name="US DOE Joint Genome Institute"/>
            <person name="Miller D.A."/>
            <person name="Suen G."/>
            <person name="Bruce D."/>
            <person name="Copeland A."/>
            <person name="Cheng J.F."/>
            <person name="Detter C."/>
            <person name="Goodwin L.A."/>
            <person name="Han C.S."/>
            <person name="Hauser L.J."/>
            <person name="Land M.L."/>
            <person name="Lapidus A."/>
            <person name="Lucas S."/>
            <person name="Meincke L."/>
            <person name="Pitluck S."/>
            <person name="Tapia R."/>
            <person name="Teshima H."/>
            <person name="Woyke T."/>
            <person name="Fox B.G."/>
            <person name="Angert E.R."/>
            <person name="Currie C.R."/>
        </authorList>
    </citation>
    <scope>NUCLEOTIDE SEQUENCE [LARGE SCALE GENOMIC DNA]</scope>
    <source>
        <strain evidence="2">ATCC 49066 / DSM 5427 / NCIMB 11756 / RHM5</strain>
    </source>
</reference>
<name>F2JHP0_CELLD</name>
<dbReference type="RefSeq" id="WP_013658658.1">
    <property type="nucleotide sequence ID" value="NC_015275.1"/>
</dbReference>
<dbReference type="AlphaFoldDB" id="F2JHP0"/>